<accession>A0A6J4M9M8</accession>
<evidence type="ECO:0000256" key="2">
    <source>
        <dbReference type="SAM" id="MobiDB-lite"/>
    </source>
</evidence>
<feature type="domain" description="HYR" evidence="3">
    <location>
        <begin position="291"/>
        <end position="378"/>
    </location>
</feature>
<dbReference type="InterPro" id="IPR044016">
    <property type="entry name" value="Big_13"/>
</dbReference>
<dbReference type="EMBL" id="CADCTR010002426">
    <property type="protein sequence ID" value="CAA9352489.1"/>
    <property type="molecule type" value="Genomic_DNA"/>
</dbReference>
<evidence type="ECO:0000256" key="1">
    <source>
        <dbReference type="ARBA" id="ARBA00022737"/>
    </source>
</evidence>
<gene>
    <name evidence="4" type="ORF">AVDCRST_MAG93-7185</name>
</gene>
<dbReference type="InterPro" id="IPR013783">
    <property type="entry name" value="Ig-like_fold"/>
</dbReference>
<dbReference type="InterPro" id="IPR003410">
    <property type="entry name" value="HYR_dom"/>
</dbReference>
<dbReference type="Gene3D" id="2.60.40.10">
    <property type="entry name" value="Immunoglobulins"/>
    <property type="match status" value="2"/>
</dbReference>
<reference evidence="4" key="1">
    <citation type="submission" date="2020-02" db="EMBL/GenBank/DDBJ databases">
        <authorList>
            <person name="Meier V. D."/>
        </authorList>
    </citation>
    <scope>NUCLEOTIDE SEQUENCE</scope>
    <source>
        <strain evidence="4">AVDCRST_MAG93</strain>
    </source>
</reference>
<sequence length="463" mass="46934">KVAANGAPTGQLLGSETVERPAGTEDYRWYEVALDPPAPIISGSQYAIVLTRPSDSTVGDYGWITDCSGGYTGGDRWVYNGVWRNVGGDFAFQTYVVHKPDTAAPDTTIGTKPANPTNSTSASFSFNGDDGTGSGVASFECSLDGAAFANCASTGISYSDLSEGSHTFAVKATDNANNTDTTPASYTWTVDTTAPAQPATPDLAEVSDSGASSSDNVTHDNTPTLDGTAEANSTVTLYDGSTSLGSALVNSSGSWSFTPSTVSDGGHSFTATATDEAGNTSAASAALAVTIDTAAPMVHPPSNISVNATSPAGAVVSYGVSVTDVGSPGLVATCTSALTAGLASGSTFPIGTTTMTCTAQDAAGNSSATGTFTIAVQSASQQVTNLETKVQNVRLDPPTRRNLVRILQNAQSAITKGDIVGACDKLTSFSSQVQAQAGKKLAQATANDLITDAQRIKQVLGCS</sequence>
<dbReference type="PANTHER" id="PTHR34677:SF3">
    <property type="entry name" value="BACTERIAL IG-LIKE DOMAIN-CONTAINING PROTEIN"/>
    <property type="match status" value="1"/>
</dbReference>
<evidence type="ECO:0000259" key="3">
    <source>
        <dbReference type="PROSITE" id="PS50825"/>
    </source>
</evidence>
<dbReference type="PROSITE" id="PS50825">
    <property type="entry name" value="HYR"/>
    <property type="match status" value="1"/>
</dbReference>
<protein>
    <submittedName>
        <fullName evidence="4">Internalin, putative</fullName>
    </submittedName>
</protein>
<dbReference type="AlphaFoldDB" id="A0A6J4M9M8"/>
<organism evidence="4">
    <name type="scientific">uncultured Chloroflexia bacterium</name>
    <dbReference type="NCBI Taxonomy" id="1672391"/>
    <lineage>
        <taxon>Bacteria</taxon>
        <taxon>Bacillati</taxon>
        <taxon>Chloroflexota</taxon>
        <taxon>Chloroflexia</taxon>
        <taxon>environmental samples</taxon>
    </lineage>
</organism>
<name>A0A6J4M9M8_9CHLR</name>
<feature type="compositionally biased region" description="Polar residues" evidence="2">
    <location>
        <begin position="209"/>
        <end position="230"/>
    </location>
</feature>
<keyword evidence="1" id="KW-0677">Repeat</keyword>
<evidence type="ECO:0000313" key="4">
    <source>
        <dbReference type="EMBL" id="CAA9352489.1"/>
    </source>
</evidence>
<feature type="region of interest" description="Disordered" evidence="2">
    <location>
        <begin position="193"/>
        <end position="230"/>
    </location>
</feature>
<feature type="non-terminal residue" evidence="4">
    <location>
        <position position="1"/>
    </location>
</feature>
<proteinExistence type="predicted"/>
<dbReference type="PANTHER" id="PTHR34677">
    <property type="match status" value="1"/>
</dbReference>
<dbReference type="Pfam" id="PF19077">
    <property type="entry name" value="Big_13"/>
    <property type="match status" value="1"/>
</dbReference>